<dbReference type="PANTHER" id="PTHR28650:SF1">
    <property type="entry name" value="PHOSPHATIDYLINOSITOL-GLYCAN BIOSYNTHESIS CLASS X PROTEIN"/>
    <property type="match status" value="1"/>
</dbReference>
<evidence type="ECO:0000256" key="4">
    <source>
        <dbReference type="ARBA" id="ARBA00022502"/>
    </source>
</evidence>
<evidence type="ECO:0000256" key="3">
    <source>
        <dbReference type="ARBA" id="ARBA00010345"/>
    </source>
</evidence>
<dbReference type="UniPathway" id="UPA00196"/>
<evidence type="ECO:0000313" key="12">
    <source>
        <dbReference type="Proteomes" id="UP000077115"/>
    </source>
</evidence>
<dbReference type="InterPro" id="IPR040039">
    <property type="entry name" value="PIGX"/>
</dbReference>
<comment type="similarity">
    <text evidence="3 10">Belongs to the PIGX family.</text>
</comment>
<keyword evidence="4 10" id="KW-0337">GPI-anchor biosynthesis</keyword>
<dbReference type="SMART" id="SM00780">
    <property type="entry name" value="PIG-X"/>
    <property type="match status" value="1"/>
</dbReference>
<keyword evidence="7 10" id="KW-1133">Transmembrane helix</keyword>
<organism evidence="11 12">
    <name type="scientific">Batrachochytrium dendrobatidis (strain JEL423)</name>
    <dbReference type="NCBI Taxonomy" id="403673"/>
    <lineage>
        <taxon>Eukaryota</taxon>
        <taxon>Fungi</taxon>
        <taxon>Fungi incertae sedis</taxon>
        <taxon>Chytridiomycota</taxon>
        <taxon>Chytridiomycota incertae sedis</taxon>
        <taxon>Chytridiomycetes</taxon>
        <taxon>Rhizophydiales</taxon>
        <taxon>Rhizophydiales incertae sedis</taxon>
        <taxon>Batrachochytrium</taxon>
    </lineage>
</organism>
<sequence length="395" mass="44253">MEFLVVGSHSLHDQSILLTLRDTLMHVLGSGSENCPPSHHRTDETMAQYNISQNSHIILHKFTQPSVDFSPLNALDEYWSSRLSNLGCSVPLLPISQVNIQITPNVLDQTARIRIESMTSSTTNKLQCSRIQATTDYQHTKLTVKTILKKTIVDLPLIHAKTGQVDSIKTIDNVLDYSFQNATTPVHITTTIEPVVGYHSKLLIFVSNPNVLVCTASNNYEDAYMDLAVAFHLSKNAFIDRFEVGRIDFGQKVQISVFGNADLEVPANDPAAQENIALLRIRKMCNEKEETRIEIPFHLRYQPPTSTNATYAQIAVNLPVAMLLSNASDTGLQIQRFLDIDSLEQVVFFQIPLGRNDDYIMVYFGNIFVVLAGTISTVWTLVKYCKPAVQKLKTE</sequence>
<evidence type="ECO:0000256" key="8">
    <source>
        <dbReference type="ARBA" id="ARBA00023136"/>
    </source>
</evidence>
<evidence type="ECO:0000256" key="6">
    <source>
        <dbReference type="ARBA" id="ARBA00022824"/>
    </source>
</evidence>
<evidence type="ECO:0000256" key="1">
    <source>
        <dbReference type="ARBA" id="ARBA00004389"/>
    </source>
</evidence>
<evidence type="ECO:0000256" key="2">
    <source>
        <dbReference type="ARBA" id="ARBA00004687"/>
    </source>
</evidence>
<protein>
    <recommendedName>
        <fullName evidence="10">Protein PBN1</fullName>
    </recommendedName>
</protein>
<comment type="pathway">
    <text evidence="2 10">Glycolipid biosynthesis; glycosylphosphatidylinositol-anchor biosynthesis.</text>
</comment>
<comment type="function">
    <text evidence="10">Required for proper folding and/or the stability of a subset of proteins in the endoplasmic reticulum. Component of glycosylphosphatidylinositol-mannosyltransferase 1 which transfers the first of the 4 mannoses in the GPI-anchor precursors during GPI-anchor biosynthesis. Probably acts by stabilizing the mannosyltransferase GPI14.</text>
</comment>
<evidence type="ECO:0000256" key="9">
    <source>
        <dbReference type="ARBA" id="ARBA00023180"/>
    </source>
</evidence>
<dbReference type="PANTHER" id="PTHR28650">
    <property type="entry name" value="PHOSPHATIDYLINOSITOL-GLYCAN BIOSYNTHESIS CLASS X PROTEIN"/>
    <property type="match status" value="1"/>
</dbReference>
<dbReference type="EMBL" id="DS022300">
    <property type="protein sequence ID" value="OAJ35963.1"/>
    <property type="molecule type" value="Genomic_DNA"/>
</dbReference>
<gene>
    <name evidence="11" type="ORF">BDEG_20185</name>
</gene>
<reference evidence="11 12" key="2">
    <citation type="submission" date="2016-05" db="EMBL/GenBank/DDBJ databases">
        <title>Lineage-specific infection strategies underlie the spectrum of fungal disease in amphibians.</title>
        <authorList>
            <person name="Cuomo C.A."/>
            <person name="Farrer R.A."/>
            <person name="James T."/>
            <person name="Longcore J."/>
            <person name="Birren B."/>
        </authorList>
    </citation>
    <scope>NUCLEOTIDE SEQUENCE [LARGE SCALE GENOMIC DNA]</scope>
    <source>
        <strain evidence="11 12">JEL423</strain>
    </source>
</reference>
<dbReference type="AlphaFoldDB" id="A0A177W7D5"/>
<dbReference type="GO" id="GO:0006506">
    <property type="term" value="P:GPI anchor biosynthetic process"/>
    <property type="evidence" value="ECO:0007669"/>
    <property type="project" value="UniProtKB-UniPathway"/>
</dbReference>
<reference evidence="11 12" key="1">
    <citation type="submission" date="2006-10" db="EMBL/GenBank/DDBJ databases">
        <title>The Genome Sequence of Batrachochytrium dendrobatidis JEL423.</title>
        <authorList>
            <consortium name="The Broad Institute Genome Sequencing Platform"/>
            <person name="Birren B."/>
            <person name="Lander E."/>
            <person name="Galagan J."/>
            <person name="Cuomo C."/>
            <person name="Devon K."/>
            <person name="Jaffe D."/>
            <person name="Butler J."/>
            <person name="Alvarez P."/>
            <person name="Gnerre S."/>
            <person name="Grabherr M."/>
            <person name="Kleber M."/>
            <person name="Mauceli E."/>
            <person name="Brockman W."/>
            <person name="Young S."/>
            <person name="LaButti K."/>
            <person name="Sykes S."/>
            <person name="DeCaprio D."/>
            <person name="Crawford M."/>
            <person name="Koehrsen M."/>
            <person name="Engels R."/>
            <person name="Montgomery P."/>
            <person name="Pearson M."/>
            <person name="Howarth C."/>
            <person name="Larson L."/>
            <person name="White J."/>
            <person name="O'Leary S."/>
            <person name="Kodira C."/>
            <person name="Zeng Q."/>
            <person name="Yandava C."/>
            <person name="Alvarado L."/>
            <person name="Longcore J."/>
            <person name="James T."/>
        </authorList>
    </citation>
    <scope>NUCLEOTIDE SEQUENCE [LARGE SCALE GENOMIC DNA]</scope>
    <source>
        <strain evidence="11 12">JEL423</strain>
    </source>
</reference>
<evidence type="ECO:0000313" key="11">
    <source>
        <dbReference type="EMBL" id="OAJ35963.1"/>
    </source>
</evidence>
<proteinExistence type="inferred from homology"/>
<accession>A0A177W7D5</accession>
<feature type="transmembrane region" description="Helical" evidence="10">
    <location>
        <begin position="360"/>
        <end position="382"/>
    </location>
</feature>
<name>A0A177W7D5_BATDL</name>
<dbReference type="OrthoDB" id="2154684at2759"/>
<dbReference type="GO" id="GO:0005789">
    <property type="term" value="C:endoplasmic reticulum membrane"/>
    <property type="evidence" value="ECO:0007669"/>
    <property type="project" value="UniProtKB-SubCell"/>
</dbReference>
<keyword evidence="5 10" id="KW-0812">Transmembrane</keyword>
<evidence type="ECO:0000256" key="7">
    <source>
        <dbReference type="ARBA" id="ARBA00022989"/>
    </source>
</evidence>
<dbReference type="Proteomes" id="UP000077115">
    <property type="component" value="Unassembled WGS sequence"/>
</dbReference>
<comment type="subcellular location">
    <subcellularLocation>
        <location evidence="1 10">Endoplasmic reticulum membrane</location>
        <topology evidence="1 10">Single-pass membrane protein</topology>
    </subcellularLocation>
</comment>
<dbReference type="InterPro" id="IPR013233">
    <property type="entry name" value="PIG-X/PBN1"/>
</dbReference>
<evidence type="ECO:0000256" key="10">
    <source>
        <dbReference type="RuleBase" id="RU366056"/>
    </source>
</evidence>
<keyword evidence="8 10" id="KW-0472">Membrane</keyword>
<evidence type="ECO:0000256" key="5">
    <source>
        <dbReference type="ARBA" id="ARBA00022692"/>
    </source>
</evidence>
<dbReference type="Pfam" id="PF08320">
    <property type="entry name" value="PIG-X"/>
    <property type="match status" value="1"/>
</dbReference>
<keyword evidence="9" id="KW-0325">Glycoprotein</keyword>
<dbReference type="VEuPathDB" id="FungiDB:BDEG_20185"/>
<keyword evidence="6 10" id="KW-0256">Endoplasmic reticulum</keyword>